<sequence>MSLLDQLKSISDNAVSTVVDRKSRSKIHSRSLIFEPKIAATQDFELIYDIGLEGLDELITFNKKFQHFKTTLFHETTVTFDRNVQTPDMLQDLNANINNFLLLISPLLNLNCSIKALEWLVRRFNINLYNGEMLLLISLSYYKNPLFVKFLNVIPKSSFPKIFESFSGFKELLKNPSMASIIKNFLNNYELFKLYSLFIIDQISKKLIFKDQLIFYLSISIQLLSTLSKDKSRIEVDYLPILLQLTGNLLLPGNVSGYDCKLTAFSLISIISSIVPLNETIILSLTNTIINNKECLSEDTVRKSVITLGQLWQNHLPETEDISIRYFTIDEDLIKSLIADSYNINKFLIHYYISNLNQLNHYKYFKYLSINDSNFKIILSKLLREVGNDRFKDKIVKDNVTRTFESLYKLNPPLFKSSTTIKIGDLEMILMTTLDNEIEADIEDLDENDIIEEIEEVEDIIENDISTQITSFFNNSSTVEFNQLAQALIVNLNSIEGFKTKFPTFESFISFLLRFALTSSLPIKARVKVLIKSTKIMSKFIKDNGKMEFYLLLPITLLGLYDVNKLIRSGFINFLNVIKVTSSDKKAKLFMEDEIYIDLPNNKKSMISPKQWETLSELVEAVNFDDLIVDRVKILDKLVKLFTFEKSGLKKFGSLYVKSFILNQWSLTFLPLSLKDKIWEIMTQLNKQDNDYRLLFNDDLINFKANRSNLIRESDEFKLSYDNMETNLIGLIGGLSINEKHSSKEIELILNLVDINPISVCERIVEIFPKIKYADLKFKIFNKLIDLLIEDDINESFVEFDPFEVLAQLKINFELLSMVLKTVQINNEIPDQSAKRKRRSSSQTKQNLARNDITSIASIHLKKLTIVLDLLNYNLTESLKKSVEDNLSCPELLIELFKILTDLDYLGNDGHLPILYSQEVLSSCMLNTIKLIKFKEFNYDSNSIRADLIVNSIRNSTSPQIQNKLLLVIAELASLAPEIILHSVMPIFTFMGAHTIKQDDEFSNSALQETVSRVIPALAKNGTTNVDEDIEFLLASFIAALQHIPRHRRNKLFSSLVKTLTIEKSLHIILFLVGNQFNKEIEDKSSLIEFSTTLLKNFNANDQLISFKKFLDLWEIIPNKQINKKENPELYNKLIKRPIFGVSLLSLTDNELINLKNNLFTYLNEIIIPKDDFNEINLLKLKINVQLLDDKVDDSDKQLLLTNFNGIISFFLKLINDEEYKDKFELLNNFLSMLPISYFIDSILESIEKSISKDQEDLKVSRNFVNLTINKLDNELNVNNINDDIIDILTTKFIPVLVKGIEANVDLLLQQSFIDCLSVVIHKLFIINNDIFKDTKPLIDILQKTLTQGFLSNKPELIISSVNLLNNLIDILGVKMIGFLPKIINPSFEIYDKFVDEPLIQTSILLLYSNFIKKLSSFLGNNIDRMLLLILKSDLVNNDLRLNILDLAIKNIDLNKLIKSLFNIWITKNFYQDDSPENLGLYLNCLTKTIENIDKKSAIANSSMFLKWAIKILEFRFYCEINNKFNNNTIFKLESSFYSCSINFILKLNDKNFRPIFASLIRWTIDGENSIIDDELIRLISFMKFFNKLQEELKSIITSYYSYLIEPVAGFLTKFNDKQLTDINLRRILLISLNLSFKHDQDDYWSQESRFNLILSPLVKSLNNIDDSIGKYLVKAITSFTANVSSDEYNKVILNQLIVYLNDDNDVRCKIWTVRTLKSIFQKLGESWLSLLPTLVPYIAELLDDDDESVELEVRKGLVRVIESVLGEPLDRYLD</sequence>
<comment type="caution">
    <text evidence="1">The sequence shown here is derived from an EMBL/GenBank/DDBJ whole genome shotgun (WGS) entry which is preliminary data.</text>
</comment>
<accession>A0ACA9Y1C8</accession>
<dbReference type="EMBL" id="CALSDN010000001">
    <property type="protein sequence ID" value="CAH6718753.1"/>
    <property type="molecule type" value="Genomic_DNA"/>
</dbReference>
<keyword evidence="2" id="KW-1185">Reference proteome</keyword>
<evidence type="ECO:0000313" key="2">
    <source>
        <dbReference type="Proteomes" id="UP001152531"/>
    </source>
</evidence>
<reference evidence="1" key="1">
    <citation type="submission" date="2022-06" db="EMBL/GenBank/DDBJ databases">
        <authorList>
            <person name="Legras J.-L."/>
            <person name="Devillers H."/>
            <person name="Grondin C."/>
        </authorList>
    </citation>
    <scope>NUCLEOTIDE SEQUENCE</scope>
    <source>
        <strain evidence="1">CLIB 1444</strain>
    </source>
</reference>
<proteinExistence type="predicted"/>
<gene>
    <name evidence="1" type="ORF">CLIB1444_01S13762</name>
</gene>
<organism evidence="1 2">
    <name type="scientific">[Candida] jaroonii</name>
    <dbReference type="NCBI Taxonomy" id="467808"/>
    <lineage>
        <taxon>Eukaryota</taxon>
        <taxon>Fungi</taxon>
        <taxon>Dikarya</taxon>
        <taxon>Ascomycota</taxon>
        <taxon>Saccharomycotina</taxon>
        <taxon>Pichiomycetes</taxon>
        <taxon>Debaryomycetaceae</taxon>
        <taxon>Yamadazyma</taxon>
    </lineage>
</organism>
<dbReference type="Proteomes" id="UP001152531">
    <property type="component" value="Unassembled WGS sequence"/>
</dbReference>
<protein>
    <submittedName>
        <fullName evidence="1">U3 small nucleolar RNA-associated protein 10</fullName>
    </submittedName>
</protein>
<name>A0ACA9Y1C8_9ASCO</name>
<evidence type="ECO:0000313" key="1">
    <source>
        <dbReference type="EMBL" id="CAH6718753.1"/>
    </source>
</evidence>